<dbReference type="SMART" id="SM00369">
    <property type="entry name" value="LRR_TYP"/>
    <property type="match status" value="3"/>
</dbReference>
<feature type="transmembrane region" description="Helical" evidence="4">
    <location>
        <begin position="184"/>
        <end position="207"/>
    </location>
</feature>
<dbReference type="GO" id="GO:0005737">
    <property type="term" value="C:cytoplasm"/>
    <property type="evidence" value="ECO:0007669"/>
    <property type="project" value="TreeGrafter"/>
</dbReference>
<evidence type="ECO:0000256" key="1">
    <source>
        <dbReference type="ARBA" id="ARBA00022614"/>
    </source>
</evidence>
<dbReference type="Pfam" id="PF13855">
    <property type="entry name" value="LRR_8"/>
    <property type="match status" value="1"/>
</dbReference>
<proteinExistence type="predicted"/>
<feature type="compositionally biased region" description="Basic and acidic residues" evidence="3">
    <location>
        <begin position="114"/>
        <end position="129"/>
    </location>
</feature>
<evidence type="ECO:0000313" key="5">
    <source>
        <dbReference type="EMBL" id="CAD7641933.1"/>
    </source>
</evidence>
<accession>A0A7R9LHV1</accession>
<dbReference type="PROSITE" id="PS51450">
    <property type="entry name" value="LRR"/>
    <property type="match status" value="1"/>
</dbReference>
<protein>
    <recommendedName>
        <fullName evidence="7">Leucine-rich repeat-containing protein 59</fullName>
    </recommendedName>
</protein>
<dbReference type="EMBL" id="CAJPIZ010026196">
    <property type="protein sequence ID" value="CAG2118957.1"/>
    <property type="molecule type" value="Genomic_DNA"/>
</dbReference>
<evidence type="ECO:0000313" key="6">
    <source>
        <dbReference type="Proteomes" id="UP000759131"/>
    </source>
</evidence>
<feature type="compositionally biased region" description="Basic and acidic residues" evidence="3">
    <location>
        <begin position="158"/>
        <end position="168"/>
    </location>
</feature>
<evidence type="ECO:0000256" key="2">
    <source>
        <dbReference type="ARBA" id="ARBA00022737"/>
    </source>
</evidence>
<dbReference type="InterPro" id="IPR001611">
    <property type="entry name" value="Leu-rich_rpt"/>
</dbReference>
<name>A0A7R9LHV1_9ACAR</name>
<evidence type="ECO:0000256" key="3">
    <source>
        <dbReference type="SAM" id="MobiDB-lite"/>
    </source>
</evidence>
<organism evidence="5">
    <name type="scientific">Medioppia subpectinata</name>
    <dbReference type="NCBI Taxonomy" id="1979941"/>
    <lineage>
        <taxon>Eukaryota</taxon>
        <taxon>Metazoa</taxon>
        <taxon>Ecdysozoa</taxon>
        <taxon>Arthropoda</taxon>
        <taxon>Chelicerata</taxon>
        <taxon>Arachnida</taxon>
        <taxon>Acari</taxon>
        <taxon>Acariformes</taxon>
        <taxon>Sarcoptiformes</taxon>
        <taxon>Oribatida</taxon>
        <taxon>Brachypylina</taxon>
        <taxon>Oppioidea</taxon>
        <taxon>Oppiidae</taxon>
        <taxon>Medioppia</taxon>
    </lineage>
</organism>
<keyword evidence="6" id="KW-1185">Reference proteome</keyword>
<evidence type="ECO:0000256" key="4">
    <source>
        <dbReference type="SAM" id="Phobius"/>
    </source>
</evidence>
<dbReference type="InterPro" id="IPR032675">
    <property type="entry name" value="LRR_dom_sf"/>
</dbReference>
<feature type="compositionally biased region" description="Basic residues" evidence="3">
    <location>
        <begin position="130"/>
        <end position="143"/>
    </location>
</feature>
<dbReference type="EMBL" id="OC880771">
    <property type="protein sequence ID" value="CAD7641933.1"/>
    <property type="molecule type" value="Genomic_DNA"/>
</dbReference>
<keyword evidence="4" id="KW-0472">Membrane</keyword>
<dbReference type="SUPFAM" id="SSF52058">
    <property type="entry name" value="L domain-like"/>
    <property type="match status" value="1"/>
</dbReference>
<dbReference type="PANTHER" id="PTHR48051">
    <property type="match status" value="1"/>
</dbReference>
<dbReference type="Gene3D" id="3.80.10.10">
    <property type="entry name" value="Ribonuclease Inhibitor"/>
    <property type="match status" value="1"/>
</dbReference>
<dbReference type="PANTHER" id="PTHR48051:SF42">
    <property type="entry name" value="LEUCINE-RICH REPEAT-CONTAINING PROTEIN 18-LIKE"/>
    <property type="match status" value="1"/>
</dbReference>
<reference evidence="5" key="1">
    <citation type="submission" date="2020-11" db="EMBL/GenBank/DDBJ databases">
        <authorList>
            <person name="Tran Van P."/>
        </authorList>
    </citation>
    <scope>NUCLEOTIDE SEQUENCE</scope>
</reference>
<gene>
    <name evidence="5" type="ORF">OSB1V03_LOCUS18907</name>
</gene>
<feature type="non-terminal residue" evidence="5">
    <location>
        <position position="1"/>
    </location>
</feature>
<keyword evidence="2" id="KW-0677">Repeat</keyword>
<feature type="region of interest" description="Disordered" evidence="3">
    <location>
        <begin position="114"/>
        <end position="176"/>
    </location>
</feature>
<sequence length="270" mass="31324">KDSFTSLTHLVVLDLSKNRLTELPQSFGDLNRLTRLDLYDNQLKTLPLSFAQLSRLKWLDLKSNPLESQLAKYAGDCANQRQCEICAINCIRFVKNERLRIETENRINEQKLREKQEYERQLNEKNKKEKEKKKAKNTRRKDNRKAQQLADNNSENDSETKDNDSDAKSRKKGSNSGNKSFCGFLFRFLFGLILVSLTLFMGISIGLHLQNGHELQTVDDVKNAFADCAQRIANYKHFTKDVSILITNIVNHLKHFRHTFFDTKPNVTKT</sequence>
<evidence type="ECO:0008006" key="7">
    <source>
        <dbReference type="Google" id="ProtNLM"/>
    </source>
</evidence>
<keyword evidence="4" id="KW-1133">Transmembrane helix</keyword>
<dbReference type="InterPro" id="IPR003591">
    <property type="entry name" value="Leu-rich_rpt_typical-subtyp"/>
</dbReference>
<dbReference type="AlphaFoldDB" id="A0A7R9LHV1"/>
<dbReference type="InterPro" id="IPR050216">
    <property type="entry name" value="LRR_domain-containing"/>
</dbReference>
<dbReference type="OrthoDB" id="1394818at2759"/>
<keyword evidence="4" id="KW-0812">Transmembrane</keyword>
<keyword evidence="1" id="KW-0433">Leucine-rich repeat</keyword>
<dbReference type="Proteomes" id="UP000759131">
    <property type="component" value="Unassembled WGS sequence"/>
</dbReference>